<gene>
    <name evidence="3" type="ORF">FSA08_24305</name>
</gene>
<evidence type="ECO:0000256" key="1">
    <source>
        <dbReference type="SAM" id="Coils"/>
    </source>
</evidence>
<evidence type="ECO:0000313" key="4">
    <source>
        <dbReference type="Proteomes" id="UP000318041"/>
    </source>
</evidence>
<dbReference type="Proteomes" id="UP000318041">
    <property type="component" value="Unassembled WGS sequence"/>
</dbReference>
<accession>A0A5C6KZ85</accession>
<feature type="coiled-coil region" evidence="1">
    <location>
        <begin position="110"/>
        <end position="137"/>
    </location>
</feature>
<reference evidence="3 4" key="1">
    <citation type="submission" date="2019-08" db="EMBL/GenBank/DDBJ databases">
        <title>Genome sequencing of Bacteroides fragilis Sample_iSURF_9.</title>
        <authorList>
            <person name="Chandler J.E."/>
            <person name="Ruoff K.L."/>
            <person name="Price C.E."/>
            <person name="Valls R.A."/>
            <person name="O'Toole G.A."/>
        </authorList>
    </citation>
    <scope>NUCLEOTIDE SEQUENCE [LARGE SCALE GENOMIC DNA]</scope>
    <source>
        <strain evidence="3 4">CFPLTA004_1B</strain>
    </source>
</reference>
<sequence length="176" mass="20015">MQEIKQEKSPIKQRILQYLGRKGISMYDCYSKTGITRGVLGQNNGISEENLSKFLAYYTEINTEWLVLGIGSMLRSNEKTKVEQYVSQNNIASNDESIIYKLYKEKDIEVGQLKEEIGVLKTRIQQLEAYNESLRNQAGADRVTDTFTNLPLVDYEEDCPPVERPSSSKHPLAGKA</sequence>
<dbReference type="AlphaFoldDB" id="A0A5C6KZ85"/>
<comment type="caution">
    <text evidence="3">The sequence shown here is derived from an EMBL/GenBank/DDBJ whole genome shotgun (WGS) entry which is preliminary data.</text>
</comment>
<name>A0A5C6KZ85_BACFG</name>
<protein>
    <submittedName>
        <fullName evidence="3">Transcriptional regulator</fullName>
    </submittedName>
</protein>
<dbReference type="EMBL" id="VOHY01000032">
    <property type="protein sequence ID" value="TWV66861.1"/>
    <property type="molecule type" value="Genomic_DNA"/>
</dbReference>
<evidence type="ECO:0000313" key="3">
    <source>
        <dbReference type="EMBL" id="TWV66861.1"/>
    </source>
</evidence>
<feature type="region of interest" description="Disordered" evidence="2">
    <location>
        <begin position="156"/>
        <end position="176"/>
    </location>
</feature>
<proteinExistence type="predicted"/>
<evidence type="ECO:0000256" key="2">
    <source>
        <dbReference type="SAM" id="MobiDB-lite"/>
    </source>
</evidence>
<keyword evidence="1" id="KW-0175">Coiled coil</keyword>
<dbReference type="RefSeq" id="WP_008768832.1">
    <property type="nucleotide sequence ID" value="NZ_CP069563.1"/>
</dbReference>
<organism evidence="3 4">
    <name type="scientific">Bacteroides fragilis</name>
    <dbReference type="NCBI Taxonomy" id="817"/>
    <lineage>
        <taxon>Bacteria</taxon>
        <taxon>Pseudomonadati</taxon>
        <taxon>Bacteroidota</taxon>
        <taxon>Bacteroidia</taxon>
        <taxon>Bacteroidales</taxon>
        <taxon>Bacteroidaceae</taxon>
        <taxon>Bacteroides</taxon>
    </lineage>
</organism>